<feature type="transmembrane region" description="Helical" evidence="2">
    <location>
        <begin position="81"/>
        <end position="102"/>
    </location>
</feature>
<evidence type="ECO:0000256" key="2">
    <source>
        <dbReference type="SAM" id="Phobius"/>
    </source>
</evidence>
<feature type="transmembrane region" description="Helical" evidence="2">
    <location>
        <begin position="205"/>
        <end position="226"/>
    </location>
</feature>
<feature type="transmembrane region" description="Helical" evidence="2">
    <location>
        <begin position="172"/>
        <end position="193"/>
    </location>
</feature>
<organism evidence="3 4">
    <name type="scientific">Coptotermes formosanus</name>
    <name type="common">Formosan subterranean termite</name>
    <dbReference type="NCBI Taxonomy" id="36987"/>
    <lineage>
        <taxon>Eukaryota</taxon>
        <taxon>Metazoa</taxon>
        <taxon>Ecdysozoa</taxon>
        <taxon>Arthropoda</taxon>
        <taxon>Hexapoda</taxon>
        <taxon>Insecta</taxon>
        <taxon>Pterygota</taxon>
        <taxon>Neoptera</taxon>
        <taxon>Polyneoptera</taxon>
        <taxon>Dictyoptera</taxon>
        <taxon>Blattodea</taxon>
        <taxon>Blattoidea</taxon>
        <taxon>Termitoidae</taxon>
        <taxon>Rhinotermitidae</taxon>
        <taxon>Coptotermes</taxon>
    </lineage>
</organism>
<dbReference type="OrthoDB" id="1730117at2759"/>
<dbReference type="PANTHER" id="PTHR11328:SF28">
    <property type="entry name" value="MAJOR FACILITATOR SUPERFAMILY DOMAIN-CONTAINING PROTEIN 12"/>
    <property type="match status" value="1"/>
</dbReference>
<feature type="transmembrane region" description="Helical" evidence="2">
    <location>
        <begin position="41"/>
        <end position="60"/>
    </location>
</feature>
<keyword evidence="2" id="KW-1133">Transmembrane helix</keyword>
<dbReference type="SUPFAM" id="SSF103473">
    <property type="entry name" value="MFS general substrate transporter"/>
    <property type="match status" value="1"/>
</dbReference>
<reference evidence="4" key="1">
    <citation type="submission" date="2020-01" db="EMBL/GenBank/DDBJ databases">
        <title>Draft genome sequence of the Termite Coptotermes fromosanus.</title>
        <authorList>
            <person name="Itakura S."/>
            <person name="Yosikawa Y."/>
            <person name="Umezawa K."/>
        </authorList>
    </citation>
    <scope>NUCLEOTIDE SEQUENCE [LARGE SCALE GENOMIC DNA]</scope>
</reference>
<feature type="transmembrane region" description="Helical" evidence="2">
    <location>
        <begin position="7"/>
        <end position="26"/>
    </location>
</feature>
<name>A0A6L2PJ00_COPFO</name>
<dbReference type="Pfam" id="PF13347">
    <property type="entry name" value="MFS_2"/>
    <property type="match status" value="1"/>
</dbReference>
<feature type="transmembrane region" description="Helical" evidence="2">
    <location>
        <begin position="122"/>
        <end position="142"/>
    </location>
</feature>
<feature type="transmembrane region" description="Helical" evidence="2">
    <location>
        <begin position="263"/>
        <end position="283"/>
    </location>
</feature>
<dbReference type="GO" id="GO:0008643">
    <property type="term" value="P:carbohydrate transport"/>
    <property type="evidence" value="ECO:0007669"/>
    <property type="project" value="InterPro"/>
</dbReference>
<sequence>MPRNCTVFLYFVPGTLCVMGSFPFIFLPCINCEGSHQWAQLVYYSAFVIIFQFGWASVQISHLSMIPDLTPNEHERTELTAIRYSFTVCSNVLVYLITWLVLHVTAEDDAQICPKDAGKFQHIVLIGISIGALTSVMFHLLVKEGSASSRMQVAGQRSVSHLLQDVQLYQVALVYMAARLFVNLSQVYVPLYLHESLGMGAESLAVIPLVMFLTSFGMSLLVKILNKKCGRKLAFLFGAVLGIAACVWIHFGSGVSYTKYEIYPVAALLGAGSSVMLVTSLGITADLIGLNTESGAFVYGAMSFIDKLSNGVAVTLIQTL</sequence>
<feature type="transmembrane region" description="Helical" evidence="2">
    <location>
        <begin position="233"/>
        <end position="251"/>
    </location>
</feature>
<keyword evidence="2" id="KW-0472">Membrane</keyword>
<evidence type="ECO:0000313" key="3">
    <source>
        <dbReference type="EMBL" id="GFG32394.1"/>
    </source>
</evidence>
<proteinExistence type="inferred from homology"/>
<comment type="caution">
    <text evidence="3">The sequence shown here is derived from an EMBL/GenBank/DDBJ whole genome shotgun (WGS) entry which is preliminary data.</text>
</comment>
<evidence type="ECO:0008006" key="5">
    <source>
        <dbReference type="Google" id="ProtNLM"/>
    </source>
</evidence>
<comment type="similarity">
    <text evidence="1">Belongs to the major facilitator superfamily.</text>
</comment>
<dbReference type="Gene3D" id="1.20.1250.20">
    <property type="entry name" value="MFS general substrate transporter like domains"/>
    <property type="match status" value="1"/>
</dbReference>
<dbReference type="GO" id="GO:0005886">
    <property type="term" value="C:plasma membrane"/>
    <property type="evidence" value="ECO:0007669"/>
    <property type="project" value="TreeGrafter"/>
</dbReference>
<gene>
    <name evidence="3" type="ORF">Cfor_04374</name>
</gene>
<dbReference type="InterPro" id="IPR036259">
    <property type="entry name" value="MFS_trans_sf"/>
</dbReference>
<keyword evidence="2" id="KW-0812">Transmembrane</keyword>
<dbReference type="PANTHER" id="PTHR11328">
    <property type="entry name" value="MAJOR FACILITATOR SUPERFAMILY DOMAIN-CONTAINING PROTEIN"/>
    <property type="match status" value="1"/>
</dbReference>
<dbReference type="InParanoid" id="A0A6L2PJ00"/>
<dbReference type="GO" id="GO:0015293">
    <property type="term" value="F:symporter activity"/>
    <property type="evidence" value="ECO:0007669"/>
    <property type="project" value="InterPro"/>
</dbReference>
<dbReference type="EMBL" id="BLKM01000363">
    <property type="protein sequence ID" value="GFG32394.1"/>
    <property type="molecule type" value="Genomic_DNA"/>
</dbReference>
<keyword evidence="4" id="KW-1185">Reference proteome</keyword>
<protein>
    <recommendedName>
        <fullName evidence="5">Major facilitator superfamily (MFS) profile domain-containing protein</fullName>
    </recommendedName>
</protein>
<accession>A0A6L2PJ00</accession>
<dbReference type="Proteomes" id="UP000502823">
    <property type="component" value="Unassembled WGS sequence"/>
</dbReference>
<dbReference type="AlphaFoldDB" id="A0A6L2PJ00"/>
<evidence type="ECO:0000313" key="4">
    <source>
        <dbReference type="Proteomes" id="UP000502823"/>
    </source>
</evidence>
<dbReference type="InterPro" id="IPR039672">
    <property type="entry name" value="MFS_2"/>
</dbReference>
<evidence type="ECO:0000256" key="1">
    <source>
        <dbReference type="ARBA" id="ARBA00008335"/>
    </source>
</evidence>
<dbReference type="CDD" id="cd17491">
    <property type="entry name" value="MFS_MFSD12"/>
    <property type="match status" value="1"/>
</dbReference>